<sequence length="285" mass="33032">MADKDDVHEEEETKGILQVIVSKVKSCFGVVMKGSPPVPCDEVQKLCDSLKMRQVHMLRMYSAFHWLKQCEDEDAYFTTASEVSSFVLPLLIDERRKYVSRLLKCIIKLGECEETASWDKFLWVMLRFCSLSRVELAQADPWATALFLCILKMRDSKTLHYIRSSELTEFFAFFNGCPIKSFDTSQIEFDLLPLRRYYASDFAELLMRFTVLLNPMLHLQQSLQAHMPGLDFWDTCTQSISFCRKITFDFFLMETGRIFLRGEPPFRETCDMLAPDALGAVPVNQ</sequence>
<protein>
    <submittedName>
        <fullName evidence="1">Uncharacterized protein</fullName>
    </submittedName>
</protein>
<gene>
    <name evidence="1" type="ORF">PGLA2088_LOCUS20335</name>
</gene>
<evidence type="ECO:0000313" key="1">
    <source>
        <dbReference type="EMBL" id="CAE8677474.1"/>
    </source>
</evidence>
<evidence type="ECO:0000313" key="2">
    <source>
        <dbReference type="Proteomes" id="UP000626109"/>
    </source>
</evidence>
<organism evidence="1 2">
    <name type="scientific">Polarella glacialis</name>
    <name type="common">Dinoflagellate</name>
    <dbReference type="NCBI Taxonomy" id="89957"/>
    <lineage>
        <taxon>Eukaryota</taxon>
        <taxon>Sar</taxon>
        <taxon>Alveolata</taxon>
        <taxon>Dinophyceae</taxon>
        <taxon>Suessiales</taxon>
        <taxon>Suessiaceae</taxon>
        <taxon>Polarella</taxon>
    </lineage>
</organism>
<feature type="non-terminal residue" evidence="1">
    <location>
        <position position="1"/>
    </location>
</feature>
<dbReference type="EMBL" id="CAJNNW010025497">
    <property type="protein sequence ID" value="CAE8677474.1"/>
    <property type="molecule type" value="Genomic_DNA"/>
</dbReference>
<dbReference type="AlphaFoldDB" id="A0A813JK93"/>
<accession>A0A813JK93</accession>
<name>A0A813JK93_POLGL</name>
<reference evidence="1" key="1">
    <citation type="submission" date="2021-02" db="EMBL/GenBank/DDBJ databases">
        <authorList>
            <person name="Dougan E. K."/>
            <person name="Rhodes N."/>
            <person name="Thang M."/>
            <person name="Chan C."/>
        </authorList>
    </citation>
    <scope>NUCLEOTIDE SEQUENCE</scope>
</reference>
<dbReference type="Proteomes" id="UP000626109">
    <property type="component" value="Unassembled WGS sequence"/>
</dbReference>
<proteinExistence type="predicted"/>
<comment type="caution">
    <text evidence="1">The sequence shown here is derived from an EMBL/GenBank/DDBJ whole genome shotgun (WGS) entry which is preliminary data.</text>
</comment>